<comment type="caution">
    <text evidence="2">The sequence shown here is derived from an EMBL/GenBank/DDBJ whole genome shotgun (WGS) entry which is preliminary data.</text>
</comment>
<feature type="region of interest" description="Disordered" evidence="1">
    <location>
        <begin position="432"/>
        <end position="453"/>
    </location>
</feature>
<accession>A0A5J5G099</accession>
<dbReference type="PROSITE" id="PS51257">
    <property type="entry name" value="PROKAR_LIPOPROTEIN"/>
    <property type="match status" value="1"/>
</dbReference>
<evidence type="ECO:0000313" key="2">
    <source>
        <dbReference type="EMBL" id="KAA8999773.1"/>
    </source>
</evidence>
<feature type="compositionally biased region" description="Basic and acidic residues" evidence="1">
    <location>
        <begin position="443"/>
        <end position="453"/>
    </location>
</feature>
<dbReference type="PANTHER" id="PTHR43649:SF32">
    <property type="entry name" value="SUGAR BINDING SECRETED PROTEIN"/>
    <property type="match status" value="1"/>
</dbReference>
<dbReference type="InterPro" id="IPR050490">
    <property type="entry name" value="Bact_solute-bd_prot1"/>
</dbReference>
<dbReference type="Pfam" id="PF13416">
    <property type="entry name" value="SBP_bac_8"/>
    <property type="match status" value="1"/>
</dbReference>
<sequence>MTTPRGMHRFIRRLLGALLVAALLLLTACSGRYPGLNEYPAEKLPVSARASDSAGDASRSQKLVVWSYYDMSGSNSLFQSRYPDVRLETRVIDYNNVSSAYMAALSSDSVPDIMILDSGILGEFNGLDVFVDLNDPALGLASVITGIPDNLLPMLTSFDRRRLIAVPASYGEALTFYREDLLRSSGLPSEPGQVAALLRTPEGWLSMARTLKRQGIYIFQKNSDPLDIAAASASMFSENLEFNRDGAGFIDALNTARSVKQEELALGATVWDQWGQEALRSGKLAMYVTGQWGSNDLKSWVPEQSGKWRATRLPLGLYGTSGGAVAAITKQSAHKDLAAQYLKRIVNLGDKGQADPYLGGQNTLSMILADLPHLTHLTPTPLDRNVNALWEDSVREAVESDLPAKQQWQDIGERFETQTEQDRTSLLMRLDAASRQSAAAESPAERKEAVSQE</sequence>
<dbReference type="InterPro" id="IPR006059">
    <property type="entry name" value="SBP"/>
</dbReference>
<reference evidence="2 3" key="1">
    <citation type="submission" date="2019-09" db="EMBL/GenBank/DDBJ databases">
        <title>Bacillus ochoae sp. nov., Paenibacillus whitsoniae sp. nov., Paenibacillus spiritus sp. nov. Isolated from the Mars Exploration Rover during spacecraft assembly.</title>
        <authorList>
            <person name="Seuylemezian A."/>
            <person name="Vaishampayan P."/>
        </authorList>
    </citation>
    <scope>NUCLEOTIDE SEQUENCE [LARGE SCALE GENOMIC DNA]</scope>
    <source>
        <strain evidence="2 3">MER_111</strain>
    </source>
</reference>
<organism evidence="2 3">
    <name type="scientific">Paenibacillus spiritus</name>
    <dbReference type="NCBI Taxonomy" id="2496557"/>
    <lineage>
        <taxon>Bacteria</taxon>
        <taxon>Bacillati</taxon>
        <taxon>Bacillota</taxon>
        <taxon>Bacilli</taxon>
        <taxon>Bacillales</taxon>
        <taxon>Paenibacillaceae</taxon>
        <taxon>Paenibacillus</taxon>
    </lineage>
</organism>
<dbReference type="Gene3D" id="3.40.190.10">
    <property type="entry name" value="Periplasmic binding protein-like II"/>
    <property type="match status" value="1"/>
</dbReference>
<name>A0A5J5G099_9BACL</name>
<dbReference type="SUPFAM" id="SSF53850">
    <property type="entry name" value="Periplasmic binding protein-like II"/>
    <property type="match status" value="1"/>
</dbReference>
<evidence type="ECO:0000256" key="1">
    <source>
        <dbReference type="SAM" id="MobiDB-lite"/>
    </source>
</evidence>
<dbReference type="AlphaFoldDB" id="A0A5J5G099"/>
<gene>
    <name evidence="2" type="ORF">F4V43_15730</name>
</gene>
<keyword evidence="3" id="KW-1185">Reference proteome</keyword>
<dbReference type="RefSeq" id="WP_150459205.1">
    <property type="nucleotide sequence ID" value="NZ_VYKK01000022.1"/>
</dbReference>
<dbReference type="PANTHER" id="PTHR43649">
    <property type="entry name" value="ARABINOSE-BINDING PROTEIN-RELATED"/>
    <property type="match status" value="1"/>
</dbReference>
<protein>
    <submittedName>
        <fullName evidence="2">Extracellular solute-binding protein</fullName>
    </submittedName>
</protein>
<evidence type="ECO:0000313" key="3">
    <source>
        <dbReference type="Proteomes" id="UP000367750"/>
    </source>
</evidence>
<dbReference type="EMBL" id="VYKK01000022">
    <property type="protein sequence ID" value="KAA8999773.1"/>
    <property type="molecule type" value="Genomic_DNA"/>
</dbReference>
<proteinExistence type="predicted"/>
<dbReference type="Proteomes" id="UP000367750">
    <property type="component" value="Unassembled WGS sequence"/>
</dbReference>
<dbReference type="OrthoDB" id="2823382at2"/>